<accession>A0A3E1Y8W0</accession>
<dbReference type="CDD" id="cd09604">
    <property type="entry name" value="M1_APN_like"/>
    <property type="match status" value="1"/>
</dbReference>
<dbReference type="OrthoDB" id="9814383at2"/>
<evidence type="ECO:0000256" key="1">
    <source>
        <dbReference type="SAM" id="SignalP"/>
    </source>
</evidence>
<comment type="caution">
    <text evidence="3">The sequence shown here is derived from an EMBL/GenBank/DDBJ whole genome shotgun (WGS) entry which is preliminary data.</text>
</comment>
<keyword evidence="1" id="KW-0732">Signal</keyword>
<reference evidence="3 4" key="1">
    <citation type="submission" date="2018-07" db="EMBL/GenBank/DDBJ databases">
        <title>Chitinophaga K2CV101002-2 sp. nov., isolated from a monsoon evergreen broad-leaved forest soil.</title>
        <authorList>
            <person name="Lv Y."/>
        </authorList>
    </citation>
    <scope>NUCLEOTIDE SEQUENCE [LARGE SCALE GENOMIC DNA]</scope>
    <source>
        <strain evidence="3 4">GDMCC 1.1288</strain>
    </source>
</reference>
<dbReference type="Proteomes" id="UP000260644">
    <property type="component" value="Unassembled WGS sequence"/>
</dbReference>
<evidence type="ECO:0000313" key="4">
    <source>
        <dbReference type="Proteomes" id="UP000260644"/>
    </source>
</evidence>
<keyword evidence="4" id="KW-1185">Reference proteome</keyword>
<feature type="signal peptide" evidence="1">
    <location>
        <begin position="1"/>
        <end position="19"/>
    </location>
</feature>
<dbReference type="InterPro" id="IPR014782">
    <property type="entry name" value="Peptidase_M1_dom"/>
</dbReference>
<sequence>MKKPCLLAFLCLTGIISSAQELYMPRNIRKAYEKNTRSLTGAPGKNYWQNKGIYQLNINVNPPTRKVTGLTTIDYVNNSPDTLRKLVLRMIVNIHKPQATRSGYVAKDYLTNGMTIDSLVIDGQTIPFDNDIGTVANIKLKQPLLHGNHVKLAIKYHYDLSLLSGREGMLDATTAFLAYAYPRISVYDDYNGWDVLEHSDRAEFYSDFNDYDVNITAPKDYVVWGTGNLLNLTEVLQPEIATRLKNSYTSDKVIHIADRSEMAQGKVTRQQEWNTWHFSADNIADVTYAVSKNYVWDAASTVVDSSTMRRASVQAAYNDTATDFHHSVTFGQHALNWFSHNWPGVPYPFPVMTAVQGFADMEYPMMVNDESVGDDLPFAQFVQDHEIAHTWFPFYMGTNETRYAFMDEGWATTFEYLIAIAEKGKEAADAAYREFRVAGYINNPATEEDQPINSMSTQVSGAGYSHNSYGKASLAYLALKDLLGDRDFRKCLHAYMNNWHGKHPMPWDFFYSFNTAYGQSLNWFWNNWFFSNNYIDLRIVSAKQQKNELNLAIKNVGGFAIPFDVVITYRDGSSTSVHHTPVIWKDKAAVNLKLPVNKPVKEVRLHGNLFMDATEQDNTITL</sequence>
<feature type="chain" id="PRO_5017837106" evidence="1">
    <location>
        <begin position="20"/>
        <end position="622"/>
    </location>
</feature>
<proteinExistence type="predicted"/>
<dbReference type="GO" id="GO:0008270">
    <property type="term" value="F:zinc ion binding"/>
    <property type="evidence" value="ECO:0007669"/>
    <property type="project" value="InterPro"/>
</dbReference>
<dbReference type="GO" id="GO:0008237">
    <property type="term" value="F:metallopeptidase activity"/>
    <property type="evidence" value="ECO:0007669"/>
    <property type="project" value="InterPro"/>
</dbReference>
<feature type="domain" description="Peptidase M1 membrane alanine aminopeptidase" evidence="2">
    <location>
        <begin position="382"/>
        <end position="528"/>
    </location>
</feature>
<dbReference type="EMBL" id="QPMM01000007">
    <property type="protein sequence ID" value="RFS21834.1"/>
    <property type="molecule type" value="Genomic_DNA"/>
</dbReference>
<evidence type="ECO:0000259" key="2">
    <source>
        <dbReference type="Pfam" id="PF01433"/>
    </source>
</evidence>
<name>A0A3E1Y8W0_9BACT</name>
<dbReference type="Pfam" id="PF01433">
    <property type="entry name" value="Peptidase_M1"/>
    <property type="match status" value="1"/>
</dbReference>
<organism evidence="3 4">
    <name type="scientific">Chitinophaga silvatica</name>
    <dbReference type="NCBI Taxonomy" id="2282649"/>
    <lineage>
        <taxon>Bacteria</taxon>
        <taxon>Pseudomonadati</taxon>
        <taxon>Bacteroidota</taxon>
        <taxon>Chitinophagia</taxon>
        <taxon>Chitinophagales</taxon>
        <taxon>Chitinophagaceae</taxon>
        <taxon>Chitinophaga</taxon>
    </lineage>
</organism>
<dbReference type="InterPro" id="IPR027268">
    <property type="entry name" value="Peptidase_M4/M1_CTD_sf"/>
</dbReference>
<gene>
    <name evidence="3" type="ORF">DVR12_14350</name>
</gene>
<dbReference type="SUPFAM" id="SSF55486">
    <property type="entry name" value="Metalloproteases ('zincins'), catalytic domain"/>
    <property type="match status" value="1"/>
</dbReference>
<evidence type="ECO:0000313" key="3">
    <source>
        <dbReference type="EMBL" id="RFS21834.1"/>
    </source>
</evidence>
<protein>
    <submittedName>
        <fullName evidence="3">M1 family peptidase</fullName>
    </submittedName>
</protein>
<dbReference type="AlphaFoldDB" id="A0A3E1Y8W0"/>
<dbReference type="RefSeq" id="WP_116976436.1">
    <property type="nucleotide sequence ID" value="NZ_QPMM01000007.1"/>
</dbReference>
<dbReference type="Gene3D" id="1.10.390.10">
    <property type="entry name" value="Neutral Protease Domain 2"/>
    <property type="match status" value="1"/>
</dbReference>